<dbReference type="PANTHER" id="PTHR33397">
    <property type="entry name" value="UPF0331 PROTEIN YUTE"/>
    <property type="match status" value="1"/>
</dbReference>
<organism evidence="7 8">
    <name type="scientific">Candidatus Methanoperedens nitratireducens</name>
    <dbReference type="NCBI Taxonomy" id="1392998"/>
    <lineage>
        <taxon>Archaea</taxon>
        <taxon>Methanobacteriati</taxon>
        <taxon>Methanobacteriota</taxon>
        <taxon>Stenosarchaea group</taxon>
        <taxon>Methanomicrobia</taxon>
        <taxon>Methanosarcinales</taxon>
        <taxon>ANME-2 cluster</taxon>
        <taxon>Candidatus Methanoperedentaceae</taxon>
        <taxon>Candidatus Methanoperedens</taxon>
    </lineage>
</organism>
<dbReference type="InterPro" id="IPR052379">
    <property type="entry name" value="Type_VII_TA_RNase"/>
</dbReference>
<dbReference type="GO" id="GO:0110001">
    <property type="term" value="C:toxin-antitoxin complex"/>
    <property type="evidence" value="ECO:0007669"/>
    <property type="project" value="InterPro"/>
</dbReference>
<evidence type="ECO:0008006" key="9">
    <source>
        <dbReference type="Google" id="ProtNLM"/>
    </source>
</evidence>
<gene>
    <name evidence="7" type="ORF">MPEBLZ_03020</name>
</gene>
<dbReference type="GO" id="GO:0004540">
    <property type="term" value="F:RNA nuclease activity"/>
    <property type="evidence" value="ECO:0007669"/>
    <property type="project" value="InterPro"/>
</dbReference>
<evidence type="ECO:0000256" key="4">
    <source>
        <dbReference type="ARBA" id="ARBA00022801"/>
    </source>
</evidence>
<comment type="caution">
    <text evidence="7">The sequence shown here is derived from an EMBL/GenBank/DDBJ whole genome shotgun (WGS) entry which is preliminary data.</text>
</comment>
<reference evidence="7 8" key="1">
    <citation type="submission" date="2015-09" db="EMBL/GenBank/DDBJ databases">
        <title>A metagenomics-based metabolic model of nitrate-dependent anaerobic oxidation of methane by Methanoperedens-like archaea.</title>
        <authorList>
            <person name="Arshad A."/>
            <person name="Speth D.R."/>
            <person name="De Graaf R.M."/>
            <person name="Op Den Camp H.J."/>
            <person name="Jetten M.S."/>
            <person name="Welte C.U."/>
        </authorList>
    </citation>
    <scope>NUCLEOTIDE SEQUENCE [LARGE SCALE GENOMIC DNA]</scope>
</reference>
<keyword evidence="4" id="KW-0378">Hydrolase</keyword>
<dbReference type="EMBL" id="LKCM01000235">
    <property type="protein sequence ID" value="KPQ42441.1"/>
    <property type="molecule type" value="Genomic_DNA"/>
</dbReference>
<evidence type="ECO:0000256" key="1">
    <source>
        <dbReference type="ARBA" id="ARBA00022553"/>
    </source>
</evidence>
<feature type="coiled-coil region" evidence="6">
    <location>
        <begin position="6"/>
        <end position="33"/>
    </location>
</feature>
<evidence type="ECO:0000313" key="7">
    <source>
        <dbReference type="EMBL" id="KPQ42441.1"/>
    </source>
</evidence>
<accession>A0A0P8CI39</accession>
<dbReference type="AlphaFoldDB" id="A0A0P8CI39"/>
<name>A0A0P8CI39_9EURY</name>
<evidence type="ECO:0000256" key="3">
    <source>
        <dbReference type="ARBA" id="ARBA00022722"/>
    </source>
</evidence>
<dbReference type="NCBIfam" id="NF047751">
    <property type="entry name" value="HepT_toxin"/>
    <property type="match status" value="1"/>
</dbReference>
<keyword evidence="2" id="KW-1277">Toxin-antitoxin system</keyword>
<keyword evidence="3" id="KW-0540">Nuclease</keyword>
<evidence type="ECO:0000256" key="2">
    <source>
        <dbReference type="ARBA" id="ARBA00022649"/>
    </source>
</evidence>
<dbReference type="Gene3D" id="1.20.120.580">
    <property type="entry name" value="bsu32300-like"/>
    <property type="match status" value="1"/>
</dbReference>
<evidence type="ECO:0000313" key="8">
    <source>
        <dbReference type="Proteomes" id="UP000050360"/>
    </source>
</evidence>
<dbReference type="Pfam" id="PF01934">
    <property type="entry name" value="HepT-like"/>
    <property type="match status" value="1"/>
</dbReference>
<sequence length="143" mass="16983">MMIVDKDRLFEKIDEMENYLRELEEYLPEQEEDYLNNGLRKRACERAFQLASENLLDICNLIISEKGFGIPSDSKDSIRKLAENQVLPVSLSTRLEELVGFRNLLVHQYGRVDDSRSYSYLNLELKDFYEFIEIIDRYIENET</sequence>
<dbReference type="InterPro" id="IPR037038">
    <property type="entry name" value="HepT-like_sf"/>
</dbReference>
<evidence type="ECO:0000256" key="6">
    <source>
        <dbReference type="SAM" id="Coils"/>
    </source>
</evidence>
<dbReference type="GO" id="GO:0016787">
    <property type="term" value="F:hydrolase activity"/>
    <property type="evidence" value="ECO:0007669"/>
    <property type="project" value="UniProtKB-KW"/>
</dbReference>
<dbReference type="InterPro" id="IPR008201">
    <property type="entry name" value="HepT-like"/>
</dbReference>
<dbReference type="PANTHER" id="PTHR33397:SF5">
    <property type="entry name" value="RNASE YUTE-RELATED"/>
    <property type="match status" value="1"/>
</dbReference>
<keyword evidence="6" id="KW-0175">Coiled coil</keyword>
<protein>
    <recommendedName>
        <fullName evidence="9">DUF86 domain-containing protein</fullName>
    </recommendedName>
</protein>
<keyword evidence="1" id="KW-0597">Phosphoprotein</keyword>
<proteinExistence type="inferred from homology"/>
<comment type="similarity">
    <text evidence="5">Belongs to the HepT RNase toxin family.</text>
</comment>
<dbReference type="Proteomes" id="UP000050360">
    <property type="component" value="Unassembled WGS sequence"/>
</dbReference>
<evidence type="ECO:0000256" key="5">
    <source>
        <dbReference type="ARBA" id="ARBA00024207"/>
    </source>
</evidence>